<protein>
    <recommendedName>
        <fullName evidence="2">histidine kinase</fullName>
        <ecNumber evidence="2">2.7.13.3</ecNumber>
    </recommendedName>
</protein>
<dbReference type="EMBL" id="AM114193">
    <property type="protein sequence ID" value="CAJ38113.1"/>
    <property type="molecule type" value="Genomic_DNA"/>
</dbReference>
<dbReference type="InterPro" id="IPR000700">
    <property type="entry name" value="PAS-assoc_C"/>
</dbReference>
<dbReference type="KEGG" id="rci:RRC407"/>
<sequence length="511" mass="56974">MGILLKEKVLVVEDEAIVQLDIKNRLINLGYDIVGTIAYGEEAVKKVSTDSPDIVLMDIGLKGKIDGIEAAKQIKAIHNIPIIYMTANSDYTTLQKSKITGPFGYILKPFDEREMRTTIEMALYKHKMDAELNEARHLLETTLNSISDAVVSTNSDLLITYINPAVETMTGWTAAEAAGKNIHEVIHVLDSETGREVECPAAEVLETGTTCTSKGMMTLVGRNGNRCPVDCTLSPIFGEHGKIDGVVFVFRDVSEKLEAIEAYKVSEMRLARALSLAHMGNWDWDIVKGTIWLSDESKNIFGIESDNSVFSFDLIKSMILPEDQALLMEKINLAPPELLSTTFDFRIRRPDGELRYLRDEAEFIRDASGAIIRMLGTTQDVTSRVLVEQALRESEEKFSLAFQYNPLPMSISTLEDGMIIDVNRRFTDLFGFSREETIGKTSLELGIITPEDRSRLIEQVIKTGRIITSAIHFRAKDGSTRSGTTSYDVITINGRKHLLGVFTESQPVKVH</sequence>
<dbReference type="GO" id="GO:0004673">
    <property type="term" value="F:protein histidine kinase activity"/>
    <property type="evidence" value="ECO:0007669"/>
    <property type="project" value="UniProtKB-EC"/>
</dbReference>
<dbReference type="Pfam" id="PF13426">
    <property type="entry name" value="PAS_9"/>
    <property type="match status" value="1"/>
</dbReference>
<evidence type="ECO:0000256" key="3">
    <source>
        <dbReference type="ARBA" id="ARBA00022553"/>
    </source>
</evidence>
<feature type="domain" description="PAS" evidence="8">
    <location>
        <begin position="415"/>
        <end position="470"/>
    </location>
</feature>
<evidence type="ECO:0000259" key="8">
    <source>
        <dbReference type="PROSITE" id="PS50112"/>
    </source>
</evidence>
<dbReference type="PROSITE" id="PS50113">
    <property type="entry name" value="PAC"/>
    <property type="match status" value="2"/>
</dbReference>
<evidence type="ECO:0000256" key="2">
    <source>
        <dbReference type="ARBA" id="ARBA00012438"/>
    </source>
</evidence>
<dbReference type="SMART" id="SM00448">
    <property type="entry name" value="REC"/>
    <property type="match status" value="1"/>
</dbReference>
<feature type="domain" description="PAC" evidence="9">
    <location>
        <begin position="213"/>
        <end position="265"/>
    </location>
</feature>
<evidence type="ECO:0000256" key="1">
    <source>
        <dbReference type="ARBA" id="ARBA00000085"/>
    </source>
</evidence>
<dbReference type="InterPro" id="IPR001789">
    <property type="entry name" value="Sig_transdc_resp-reg_receiver"/>
</dbReference>
<dbReference type="SMART" id="SM00091">
    <property type="entry name" value="PAS"/>
    <property type="match status" value="3"/>
</dbReference>
<dbReference type="AlphaFoldDB" id="Q0W0I0"/>
<dbReference type="InterPro" id="IPR001610">
    <property type="entry name" value="PAC"/>
</dbReference>
<feature type="domain" description="PAS" evidence="8">
    <location>
        <begin position="135"/>
        <end position="208"/>
    </location>
</feature>
<dbReference type="SUPFAM" id="SSF52172">
    <property type="entry name" value="CheY-like"/>
    <property type="match status" value="1"/>
</dbReference>
<dbReference type="NCBIfam" id="TIGR00229">
    <property type="entry name" value="sensory_box"/>
    <property type="match status" value="2"/>
</dbReference>
<dbReference type="Proteomes" id="UP000000663">
    <property type="component" value="Chromosome"/>
</dbReference>
<dbReference type="Gene3D" id="3.30.450.20">
    <property type="entry name" value="PAS domain"/>
    <property type="match status" value="3"/>
</dbReference>
<name>Q0W0I0_METAR</name>
<dbReference type="PROSITE" id="PS50112">
    <property type="entry name" value="PAS"/>
    <property type="match status" value="2"/>
</dbReference>
<evidence type="ECO:0000313" key="10">
    <source>
        <dbReference type="EMBL" id="CAJ38113.1"/>
    </source>
</evidence>
<reference evidence="10 11" key="1">
    <citation type="journal article" date="2006" name="Science">
        <title>Genome of rice cluster I archaea -- the key methane producers in the rice rhizosphere.</title>
        <authorList>
            <person name="Erkel C."/>
            <person name="Kube M."/>
            <person name="Reinhardt R."/>
            <person name="Liesack W."/>
        </authorList>
    </citation>
    <scope>NUCLEOTIDE SEQUENCE [LARGE SCALE GENOMIC DNA]</scope>
    <source>
        <strain evidence="11">DSM 22066 / NBRC 105507 / MRE50</strain>
    </source>
</reference>
<keyword evidence="11" id="KW-1185">Reference proteome</keyword>
<gene>
    <name evidence="10" type="ORF">RRC407</name>
</gene>
<dbReference type="Gene3D" id="3.40.50.2300">
    <property type="match status" value="1"/>
</dbReference>
<keyword evidence="3 6" id="KW-0597">Phosphoprotein</keyword>
<feature type="domain" description="Response regulatory" evidence="7">
    <location>
        <begin position="8"/>
        <end position="123"/>
    </location>
</feature>
<dbReference type="InterPro" id="IPR052162">
    <property type="entry name" value="Sensor_kinase/Photoreceptor"/>
</dbReference>
<keyword evidence="4" id="KW-0808">Transferase</keyword>
<keyword evidence="5" id="KW-0418">Kinase</keyword>
<evidence type="ECO:0000313" key="11">
    <source>
        <dbReference type="Proteomes" id="UP000000663"/>
    </source>
</evidence>
<evidence type="ECO:0000256" key="6">
    <source>
        <dbReference type="PROSITE-ProRule" id="PRU00169"/>
    </source>
</evidence>
<dbReference type="PANTHER" id="PTHR43304">
    <property type="entry name" value="PHYTOCHROME-LIKE PROTEIN CPH1"/>
    <property type="match status" value="1"/>
</dbReference>
<comment type="catalytic activity">
    <reaction evidence="1">
        <text>ATP + protein L-histidine = ADP + protein N-phospho-L-histidine.</text>
        <dbReference type="EC" id="2.7.13.3"/>
    </reaction>
</comment>
<feature type="modified residue" description="4-aspartylphosphate" evidence="6">
    <location>
        <position position="58"/>
    </location>
</feature>
<evidence type="ECO:0000259" key="7">
    <source>
        <dbReference type="PROSITE" id="PS50110"/>
    </source>
</evidence>
<accession>Q0W0I0</accession>
<evidence type="ECO:0000256" key="5">
    <source>
        <dbReference type="ARBA" id="ARBA00022777"/>
    </source>
</evidence>
<dbReference type="Pfam" id="PF00072">
    <property type="entry name" value="Response_reg"/>
    <property type="match status" value="1"/>
</dbReference>
<dbReference type="InterPro" id="IPR011006">
    <property type="entry name" value="CheY-like_superfamily"/>
</dbReference>
<dbReference type="PROSITE" id="PS50110">
    <property type="entry name" value="RESPONSE_REGULATORY"/>
    <property type="match status" value="1"/>
</dbReference>
<evidence type="ECO:0000259" key="9">
    <source>
        <dbReference type="PROSITE" id="PS50113"/>
    </source>
</evidence>
<dbReference type="EC" id="2.7.13.3" evidence="2"/>
<organism evidence="10 11">
    <name type="scientific">Methanocella arvoryzae (strain DSM 22066 / NBRC 105507 / MRE50)</name>
    <dbReference type="NCBI Taxonomy" id="351160"/>
    <lineage>
        <taxon>Archaea</taxon>
        <taxon>Methanobacteriati</taxon>
        <taxon>Methanobacteriota</taxon>
        <taxon>Stenosarchaea group</taxon>
        <taxon>Methanomicrobia</taxon>
        <taxon>Methanocellales</taxon>
        <taxon>Methanocellaceae</taxon>
        <taxon>Methanocella</taxon>
    </lineage>
</organism>
<dbReference type="eggNOG" id="arCOG06536">
    <property type="taxonomic scope" value="Archaea"/>
</dbReference>
<dbReference type="Pfam" id="PF08447">
    <property type="entry name" value="PAS_3"/>
    <property type="match status" value="1"/>
</dbReference>
<dbReference type="Gene3D" id="2.10.70.100">
    <property type="match status" value="1"/>
</dbReference>
<dbReference type="CDD" id="cd17534">
    <property type="entry name" value="REC_DC-like"/>
    <property type="match status" value="1"/>
</dbReference>
<dbReference type="CDD" id="cd00130">
    <property type="entry name" value="PAS"/>
    <property type="match status" value="3"/>
</dbReference>
<dbReference type="STRING" id="351160.RRC407"/>
<dbReference type="InterPro" id="IPR013655">
    <property type="entry name" value="PAS_fold_3"/>
</dbReference>
<dbReference type="eggNOG" id="arCOG06721">
    <property type="taxonomic scope" value="Archaea"/>
</dbReference>
<dbReference type="SMART" id="SM00086">
    <property type="entry name" value="PAC"/>
    <property type="match status" value="2"/>
</dbReference>
<evidence type="ECO:0000256" key="4">
    <source>
        <dbReference type="ARBA" id="ARBA00022679"/>
    </source>
</evidence>
<dbReference type="GO" id="GO:0000160">
    <property type="term" value="P:phosphorelay signal transduction system"/>
    <property type="evidence" value="ECO:0007669"/>
    <property type="project" value="InterPro"/>
</dbReference>
<feature type="domain" description="PAC" evidence="9">
    <location>
        <begin position="341"/>
        <end position="393"/>
    </location>
</feature>
<dbReference type="InterPro" id="IPR035965">
    <property type="entry name" value="PAS-like_dom_sf"/>
</dbReference>
<dbReference type="InterPro" id="IPR013656">
    <property type="entry name" value="PAS_4"/>
</dbReference>
<proteinExistence type="predicted"/>
<dbReference type="Pfam" id="PF08448">
    <property type="entry name" value="PAS_4"/>
    <property type="match status" value="1"/>
</dbReference>
<dbReference type="InterPro" id="IPR000014">
    <property type="entry name" value="PAS"/>
</dbReference>
<dbReference type="PANTHER" id="PTHR43304:SF1">
    <property type="entry name" value="PAC DOMAIN-CONTAINING PROTEIN"/>
    <property type="match status" value="1"/>
</dbReference>
<dbReference type="SUPFAM" id="SSF55785">
    <property type="entry name" value="PYP-like sensor domain (PAS domain)"/>
    <property type="match status" value="3"/>
</dbReference>